<dbReference type="InterPro" id="IPR007450">
    <property type="entry name" value="BamE_dom"/>
</dbReference>
<dbReference type="RefSeq" id="WP_263953053.1">
    <property type="nucleotide sequence ID" value="NZ_JAOYFC010000001.1"/>
</dbReference>
<accession>A0AAE3IY39</accession>
<feature type="domain" description="Outer membrane protein assembly factor BamE" evidence="3">
    <location>
        <begin position="39"/>
        <end position="113"/>
    </location>
</feature>
<reference evidence="4" key="1">
    <citation type="submission" date="2022-10" db="EMBL/GenBank/DDBJ databases">
        <authorList>
            <person name="Yue Y."/>
        </authorList>
    </citation>
    <scope>NUCLEOTIDE SEQUENCE</scope>
    <source>
        <strain evidence="4">Z654</strain>
    </source>
</reference>
<evidence type="ECO:0000256" key="2">
    <source>
        <dbReference type="ARBA" id="ARBA00023136"/>
    </source>
</evidence>
<keyword evidence="2" id="KW-0472">Membrane</keyword>
<dbReference type="Pfam" id="PF04355">
    <property type="entry name" value="BamE"/>
    <property type="match status" value="1"/>
</dbReference>
<evidence type="ECO:0000313" key="4">
    <source>
        <dbReference type="EMBL" id="MCV6824238.1"/>
    </source>
</evidence>
<dbReference type="InterPro" id="IPR037873">
    <property type="entry name" value="BamE-like"/>
</dbReference>
<protein>
    <submittedName>
        <fullName evidence="4">Outer membrane protein assembly factor BamE</fullName>
    </submittedName>
</protein>
<dbReference type="Proteomes" id="UP001208041">
    <property type="component" value="Unassembled WGS sequence"/>
</dbReference>
<evidence type="ECO:0000259" key="3">
    <source>
        <dbReference type="Pfam" id="PF04355"/>
    </source>
</evidence>
<dbReference type="EMBL" id="JAOYFC010000001">
    <property type="protein sequence ID" value="MCV6824238.1"/>
    <property type="molecule type" value="Genomic_DNA"/>
</dbReference>
<keyword evidence="5" id="KW-1185">Reference proteome</keyword>
<dbReference type="Gene3D" id="3.30.1450.10">
    <property type="match status" value="1"/>
</dbReference>
<organism evidence="4 5">
    <name type="scientific">Halocynthiibacter halioticoli</name>
    <dbReference type="NCBI Taxonomy" id="2986804"/>
    <lineage>
        <taxon>Bacteria</taxon>
        <taxon>Pseudomonadati</taxon>
        <taxon>Pseudomonadota</taxon>
        <taxon>Alphaproteobacteria</taxon>
        <taxon>Rhodobacterales</taxon>
        <taxon>Paracoccaceae</taxon>
        <taxon>Halocynthiibacter</taxon>
    </lineage>
</organism>
<dbReference type="AlphaFoldDB" id="A0AAE3IY39"/>
<comment type="caution">
    <text evidence="4">The sequence shown here is derived from an EMBL/GenBank/DDBJ whole genome shotgun (WGS) entry which is preliminary data.</text>
</comment>
<dbReference type="GO" id="GO:0019867">
    <property type="term" value="C:outer membrane"/>
    <property type="evidence" value="ECO:0007669"/>
    <property type="project" value="InterPro"/>
</dbReference>
<gene>
    <name evidence="4" type="primary">bamE</name>
    <name evidence="4" type="ORF">OH136_06675</name>
</gene>
<proteinExistence type="predicted"/>
<keyword evidence="1" id="KW-0732">Signal</keyword>
<dbReference type="PROSITE" id="PS51257">
    <property type="entry name" value="PROKAR_LIPOPROTEIN"/>
    <property type="match status" value="1"/>
</dbReference>
<evidence type="ECO:0000256" key="1">
    <source>
        <dbReference type="ARBA" id="ARBA00022729"/>
    </source>
</evidence>
<name>A0AAE3IY39_9RHOB</name>
<sequence>MQILPRVSEGIRRKSIGFAGVVCLAVAVSACSPIYRNHGYVPPAEDLQNVVVGVDTIDSVEETLGSPSGRGVLQDSDIFYTESRWKTFGMRPPKEIHRDVVVVRFDSRGTVSNVVQFGLEQGQVISFNRRVTDSNIADVTFFGQLLGAFGNFDAGQALTGSPSPQ</sequence>
<evidence type="ECO:0000313" key="5">
    <source>
        <dbReference type="Proteomes" id="UP001208041"/>
    </source>
</evidence>